<comment type="caution">
    <text evidence="1">The sequence shown here is derived from an EMBL/GenBank/DDBJ whole genome shotgun (WGS) entry which is preliminary data.</text>
</comment>
<evidence type="ECO:0000313" key="1">
    <source>
        <dbReference type="EMBL" id="KLU24469.1"/>
    </source>
</evidence>
<accession>A0A0J1CV26</accession>
<gene>
    <name evidence="1" type="ORF">EOS_20020</name>
</gene>
<proteinExistence type="predicted"/>
<dbReference type="AlphaFoldDB" id="A0A0J1CV26"/>
<name>A0A0J1CV26_9BURK</name>
<dbReference type="PATRIC" id="fig|908627.4.peg.4485"/>
<dbReference type="SUPFAM" id="SSF51004">
    <property type="entry name" value="C-terminal (heme d1) domain of cytochrome cd1-nitrite reductase"/>
    <property type="match status" value="1"/>
</dbReference>
<dbReference type="Proteomes" id="UP000035963">
    <property type="component" value="Unassembled WGS sequence"/>
</dbReference>
<protein>
    <recommendedName>
        <fullName evidence="3">YVTN beta-propeller repeat-containing protein</fullName>
    </recommendedName>
</protein>
<reference evidence="1 2" key="1">
    <citation type="journal article" date="2015" name="Genome Announc.">
        <title>Draft Genome Sequence of Burkholderia sp. Strain PML1(12), an Ectomycorrhizosphere-Inhabiting Bacterium with Effective Mineral-Weathering Ability.</title>
        <authorList>
            <person name="Uroz S."/>
            <person name="Oger P."/>
        </authorList>
    </citation>
    <scope>NUCLEOTIDE SEQUENCE [LARGE SCALE GENOMIC DNA]</scope>
    <source>
        <strain evidence="2">PML1(12)</strain>
    </source>
</reference>
<organism evidence="1 2">
    <name type="scientific">Caballeronia mineralivorans PML1(12)</name>
    <dbReference type="NCBI Taxonomy" id="908627"/>
    <lineage>
        <taxon>Bacteria</taxon>
        <taxon>Pseudomonadati</taxon>
        <taxon>Pseudomonadota</taxon>
        <taxon>Betaproteobacteria</taxon>
        <taxon>Burkholderiales</taxon>
        <taxon>Burkholderiaceae</taxon>
        <taxon>Caballeronia</taxon>
    </lineage>
</organism>
<keyword evidence="2" id="KW-1185">Reference proteome</keyword>
<evidence type="ECO:0008006" key="3">
    <source>
        <dbReference type="Google" id="ProtNLM"/>
    </source>
</evidence>
<dbReference type="InterPro" id="IPR015943">
    <property type="entry name" value="WD40/YVTN_repeat-like_dom_sf"/>
</dbReference>
<dbReference type="Gene3D" id="2.130.10.10">
    <property type="entry name" value="YVTN repeat-like/Quinoprotein amine dehydrogenase"/>
    <property type="match status" value="1"/>
</dbReference>
<dbReference type="InterPro" id="IPR011048">
    <property type="entry name" value="Haem_d1_sf"/>
</dbReference>
<evidence type="ECO:0000313" key="2">
    <source>
        <dbReference type="Proteomes" id="UP000035963"/>
    </source>
</evidence>
<dbReference type="EMBL" id="AEJF01000124">
    <property type="protein sequence ID" value="KLU24469.1"/>
    <property type="molecule type" value="Genomic_DNA"/>
</dbReference>
<sequence length="188" mass="19579">MRVVDTITVGGNPEFAAADGNGSVYINVNDGKVNEIVAADIAAKHIVRRIPLAGCEDPTGLAYDHDDQLLISVCANGLAKFVRADSGKEVASLSVGKGADAVIFDPRRRLVFIPGGADGTLTVISIRNPRKIAVVQNLVTQKGARLGSVDINTGRVYLPTATLAAPVPPSPYPSVVPGTFKILVVAPN</sequence>